<comment type="subunit">
    <text evidence="14">Composed of two chains; the small (or glutamine) chain promotes the hydrolysis of glutamine to ammonia, which is used by the large (or ammonia) chain to synthesize carbamoyl phosphate. Tetramer of heterodimers (alpha,beta)4.</text>
</comment>
<evidence type="ECO:0000256" key="13">
    <source>
        <dbReference type="ARBA" id="ARBA00047359"/>
    </source>
</evidence>
<feature type="binding site" evidence="14">
    <location>
        <position position="758"/>
    </location>
    <ligand>
        <name>ATP</name>
        <dbReference type="ChEBI" id="CHEBI:30616"/>
        <label>2</label>
    </ligand>
</feature>
<sequence length="1105" mass="116780">MPRRTDIDSVLVVGSGPIVIGQAAEFDYSGTQACRVLRAEGLRVVLVNSNPATIMTDPGFADATYVEPITPDVLEKIIAKERPDALLPTLGGQTALNAAITLAESGVLDRYGVELIGADIPAIRKAEDREAFKEVVAAAGAESARSRVVRTLEEALACAEEFSYPVVLRPSFTMGGLGSGFAHDEPTLRRMITAGLAASPTHEVLVEESIKGWKEYELELMRDHHDNVVVVCSIENLDPMGVHTGDSITVAPALTLTDREYQRLRDIALAIIRGVGVDTGGCNIQFAVNPVDGRIVVIEMNPRVSRSSALASKATGFPIAKIAARLAIGYTLDEIPNDITGSTPASFEPTLDYVVVKIPRFAFEKFPNADRSLTTTMKSVGEAMAIGRSFSEALLKAMRSLERRGATFDLAAEPVPADELPSLVARTAEPTEDRLVLVGRAIASGASVADLHAASGIDPWFLEQLVGVHRLAREVAEAPALDEALLRRAKRTGFSDAQLADLRGLDEAVVRGLRHALGVRPVYKTVDTCAAEFAALTPYHYSSYDEEDEVVPSERRKVVILGSGPNRIGQGIEFDYSCVHAAFALREAGLETIMVNCNPETVSTDYDTSDRLYFEPLTVEDVLEVVHAESRSGELLGVVVQLGGQTPLGLAEDLAAAGVPILGTSPEAIRLAEDRSAFGHVLAAAGLPAPVWDTAASFAEARDVAARIGYPVLVRPSFVLGGRGMEVVDDAEALDGYVARAGETGVRVGPQHPLLVDRFLETAVEIDVDALCDGEEVFLGGVMEHIEEAGVHSGDSACVLPPVTLGHAVVEQVRRATEAIARGVGVRGLLNVQYALVGDTVLVLEANPRASRTVPFVSKATDVPLAKAAARVMTGATIAELRAEGLLPAVGDGASHPPASVSVKEAVLPFKRFRTTTGAVVDSVLGPEMRSTGEVMGVDVDFPRAFAKSQAAAYGGLPARGRVFVSVADRDKRAMLFPLSRLSALGFELLATAGTAETLRRNGIASTVVRKHSQGPGPDGEPTITQLILDGGVAMVVNTPSGRAARADGYDIRAAAVTVDAPIITTVQQLAAAVQGIEALTDGGFDVASLQEHAAAISLERSGRA</sequence>
<comment type="similarity">
    <text evidence="2 14">Belongs to the CarB family.</text>
</comment>
<feature type="binding site" evidence="14">
    <location>
        <position position="833"/>
    </location>
    <ligand>
        <name>Mn(2+)</name>
        <dbReference type="ChEBI" id="CHEBI:29035"/>
        <label>3</label>
    </ligand>
</feature>
<feature type="binding site" evidence="14">
    <location>
        <position position="833"/>
    </location>
    <ligand>
        <name>ATP</name>
        <dbReference type="ChEBI" id="CHEBI:30616"/>
        <label>2</label>
    </ligand>
</feature>
<dbReference type="NCBIfam" id="NF009455">
    <property type="entry name" value="PRK12815.1"/>
    <property type="match status" value="1"/>
</dbReference>
<evidence type="ECO:0000256" key="7">
    <source>
        <dbReference type="ARBA" id="ARBA00022737"/>
    </source>
</evidence>
<dbReference type="InterPro" id="IPR005480">
    <property type="entry name" value="CPSase_lsu_oligo"/>
</dbReference>
<dbReference type="SUPFAM" id="SSF48108">
    <property type="entry name" value="Carbamoyl phosphate synthetase, large subunit connection domain"/>
    <property type="match status" value="1"/>
</dbReference>
<comment type="pathway">
    <text evidence="1 14">Amino-acid biosynthesis; L-arginine biosynthesis; carbamoyl phosphate from bicarbonate: step 1/1.</text>
</comment>
<comment type="cofactor">
    <cofactor evidence="14">
        <name>Mg(2+)</name>
        <dbReference type="ChEBI" id="CHEBI:18420"/>
    </cofactor>
    <cofactor evidence="14">
        <name>Mn(2+)</name>
        <dbReference type="ChEBI" id="CHEBI:29035"/>
    </cofactor>
    <text evidence="14">Binds 4 Mg(2+) or Mn(2+) ions per subunit.</text>
</comment>
<evidence type="ECO:0000256" key="1">
    <source>
        <dbReference type="ARBA" id="ARBA00005077"/>
    </source>
</evidence>
<dbReference type="PROSITE" id="PS50975">
    <property type="entry name" value="ATP_GRASP"/>
    <property type="match status" value="2"/>
</dbReference>
<feature type="binding site" evidence="14">
    <location>
        <position position="845"/>
    </location>
    <ligand>
        <name>Mn(2+)</name>
        <dbReference type="ChEBI" id="CHEBI:29035"/>
        <label>3</label>
    </ligand>
</feature>
<feature type="binding site" evidence="14">
    <location>
        <position position="176"/>
    </location>
    <ligand>
        <name>ATP</name>
        <dbReference type="ChEBI" id="CHEBI:30616"/>
        <label>1</label>
    </ligand>
</feature>
<feature type="binding site" evidence="14">
    <location>
        <position position="793"/>
    </location>
    <ligand>
        <name>ATP</name>
        <dbReference type="ChEBI" id="CHEBI:30616"/>
        <label>2</label>
    </ligand>
</feature>
<comment type="caution">
    <text evidence="17">The sequence shown here is derived from an EMBL/GenBank/DDBJ whole genome shotgun (WGS) entry which is preliminary data.</text>
</comment>
<evidence type="ECO:0000256" key="9">
    <source>
        <dbReference type="ARBA" id="ARBA00022840"/>
    </source>
</evidence>
<evidence type="ECO:0000256" key="14">
    <source>
        <dbReference type="HAMAP-Rule" id="MF_01210"/>
    </source>
</evidence>
<feature type="binding site" evidence="14">
    <location>
        <position position="129"/>
    </location>
    <ligand>
        <name>ATP</name>
        <dbReference type="ChEBI" id="CHEBI:30616"/>
        <label>1</label>
    </ligand>
</feature>
<dbReference type="InterPro" id="IPR011607">
    <property type="entry name" value="MGS-like_dom"/>
</dbReference>
<comment type="catalytic activity">
    <reaction evidence="13 14">
        <text>hydrogencarbonate + NH4(+) + 2 ATP = carbamoyl phosphate + 2 ADP + phosphate + 2 H(+)</text>
        <dbReference type="Rhea" id="RHEA:18029"/>
        <dbReference type="ChEBI" id="CHEBI:15378"/>
        <dbReference type="ChEBI" id="CHEBI:17544"/>
        <dbReference type="ChEBI" id="CHEBI:28938"/>
        <dbReference type="ChEBI" id="CHEBI:30616"/>
        <dbReference type="ChEBI" id="CHEBI:43474"/>
        <dbReference type="ChEBI" id="CHEBI:58228"/>
        <dbReference type="ChEBI" id="CHEBI:456216"/>
        <dbReference type="EC" id="6.3.4.16"/>
    </reaction>
</comment>
<dbReference type="PROSITE" id="PS00866">
    <property type="entry name" value="CPSASE_1"/>
    <property type="match status" value="2"/>
</dbReference>
<keyword evidence="18" id="KW-1185">Reference proteome</keyword>
<dbReference type="Gene3D" id="1.10.1030.10">
    <property type="entry name" value="Carbamoyl-phosphate synthetase, large subunit oligomerisation domain"/>
    <property type="match status" value="1"/>
</dbReference>
<feature type="binding site" evidence="14">
    <location>
        <position position="215"/>
    </location>
    <ligand>
        <name>ATP</name>
        <dbReference type="ChEBI" id="CHEBI:30616"/>
        <label>1</label>
    </ligand>
</feature>
<feature type="binding site" evidence="14">
    <location>
        <position position="299"/>
    </location>
    <ligand>
        <name>Mg(2+)</name>
        <dbReference type="ChEBI" id="CHEBI:18420"/>
        <label>2</label>
    </ligand>
</feature>
<dbReference type="Pfam" id="PF02142">
    <property type="entry name" value="MGS"/>
    <property type="match status" value="1"/>
</dbReference>
<dbReference type="PRINTS" id="PR00098">
    <property type="entry name" value="CPSASE"/>
</dbReference>
<comment type="pathway">
    <text evidence="14">Pyrimidine metabolism; UMP biosynthesis via de novo pathway; (S)-dihydroorotate from bicarbonate: step 1/3.</text>
</comment>
<evidence type="ECO:0000313" key="17">
    <source>
        <dbReference type="EMBL" id="MFC5382395.1"/>
    </source>
</evidence>
<dbReference type="PANTHER" id="PTHR11405:SF53">
    <property type="entry name" value="CARBAMOYL-PHOSPHATE SYNTHASE [AMMONIA], MITOCHONDRIAL"/>
    <property type="match status" value="1"/>
</dbReference>
<feature type="binding site" evidence="14">
    <location>
        <position position="299"/>
    </location>
    <ligand>
        <name>Mn(2+)</name>
        <dbReference type="ChEBI" id="CHEBI:29035"/>
        <label>2</label>
    </ligand>
</feature>
<keyword evidence="4 14" id="KW-0436">Ligase</keyword>
<name>A0ABW0GT31_9MICO</name>
<feature type="binding site" evidence="14">
    <location>
        <position position="845"/>
    </location>
    <ligand>
        <name>Mg(2+)</name>
        <dbReference type="ChEBI" id="CHEBI:18420"/>
        <label>3</label>
    </ligand>
</feature>
<feature type="binding site" evidence="14">
    <location>
        <position position="845"/>
    </location>
    <ligand>
        <name>ATP</name>
        <dbReference type="ChEBI" id="CHEBI:30616"/>
        <label>2</label>
    </ligand>
</feature>
<dbReference type="PANTHER" id="PTHR11405">
    <property type="entry name" value="CARBAMOYLTRANSFERASE FAMILY MEMBER"/>
    <property type="match status" value="1"/>
</dbReference>
<evidence type="ECO:0000256" key="4">
    <source>
        <dbReference type="ARBA" id="ARBA00022598"/>
    </source>
</evidence>
<feature type="binding site" evidence="14">
    <location>
        <position position="169"/>
    </location>
    <ligand>
        <name>ATP</name>
        <dbReference type="ChEBI" id="CHEBI:30616"/>
        <label>1</label>
    </ligand>
</feature>
<dbReference type="Gene3D" id="3.30.470.20">
    <property type="entry name" value="ATP-grasp fold, B domain"/>
    <property type="match status" value="2"/>
</dbReference>
<feature type="binding site" evidence="14">
    <location>
        <position position="210"/>
    </location>
    <ligand>
        <name>ATP</name>
        <dbReference type="ChEBI" id="CHEBI:30616"/>
        <label>1</label>
    </ligand>
</feature>
<dbReference type="SMART" id="SM01096">
    <property type="entry name" value="CPSase_L_D3"/>
    <property type="match status" value="1"/>
</dbReference>
<feature type="region of interest" description="Allosteric domain" evidence="14">
    <location>
        <begin position="955"/>
        <end position="1105"/>
    </location>
</feature>
<keyword evidence="10" id="KW-0460">Magnesium</keyword>
<dbReference type="NCBIfam" id="TIGR01369">
    <property type="entry name" value="CPSaseII_lrg"/>
    <property type="match status" value="1"/>
</dbReference>
<feature type="binding site" evidence="14">
    <location>
        <position position="285"/>
    </location>
    <ligand>
        <name>Mg(2+)</name>
        <dbReference type="ChEBI" id="CHEBI:18420"/>
        <label>1</label>
    </ligand>
</feature>
<feature type="binding site" evidence="14">
    <location>
        <position position="760"/>
    </location>
    <ligand>
        <name>ATP</name>
        <dbReference type="ChEBI" id="CHEBI:30616"/>
        <label>2</label>
    </ligand>
</feature>
<dbReference type="Pfam" id="PF25596">
    <property type="entry name" value="CPSase_L_D1"/>
    <property type="match status" value="2"/>
</dbReference>
<feature type="binding site" evidence="14">
    <location>
        <position position="790"/>
    </location>
    <ligand>
        <name>ATP</name>
        <dbReference type="ChEBI" id="CHEBI:30616"/>
        <label>2</label>
    </ligand>
</feature>
<evidence type="ECO:0000259" key="16">
    <source>
        <dbReference type="PROSITE" id="PS51855"/>
    </source>
</evidence>
<dbReference type="SMART" id="SM00851">
    <property type="entry name" value="MGS"/>
    <property type="match status" value="1"/>
</dbReference>
<dbReference type="InterPro" id="IPR005479">
    <property type="entry name" value="CPAse_ATP-bd"/>
</dbReference>
<feature type="domain" description="ATP-grasp" evidence="15">
    <location>
        <begin position="133"/>
        <end position="328"/>
    </location>
</feature>
<dbReference type="InterPro" id="IPR036897">
    <property type="entry name" value="CarbamoylP_synth_lsu_oligo_sf"/>
</dbReference>
<keyword evidence="3 14" id="KW-0055">Arginine biosynthesis</keyword>
<evidence type="ECO:0000256" key="3">
    <source>
        <dbReference type="ARBA" id="ARBA00022571"/>
    </source>
</evidence>
<dbReference type="EC" id="6.3.4.16" evidence="14"/>
<feature type="binding site" evidence="14">
    <location>
        <position position="792"/>
    </location>
    <ligand>
        <name>ATP</name>
        <dbReference type="ChEBI" id="CHEBI:30616"/>
        <label>2</label>
    </ligand>
</feature>
<dbReference type="NCBIfam" id="NF003671">
    <property type="entry name" value="PRK05294.1"/>
    <property type="match status" value="1"/>
</dbReference>
<feature type="binding site" evidence="14">
    <location>
        <position position="208"/>
    </location>
    <ligand>
        <name>ATP</name>
        <dbReference type="ChEBI" id="CHEBI:30616"/>
        <label>1</label>
    </ligand>
</feature>
<keyword evidence="6" id="KW-0479">Metal-binding</keyword>
<protein>
    <recommendedName>
        <fullName evidence="14">Carbamoyl phosphate synthase large chain</fullName>
        <ecNumber evidence="14">6.3.4.16</ecNumber>
        <ecNumber evidence="14">6.3.5.5</ecNumber>
    </recommendedName>
    <alternativeName>
        <fullName evidence="14">Carbamoyl phosphate synthetase ammonia chain</fullName>
    </alternativeName>
</protein>
<evidence type="ECO:0000313" key="18">
    <source>
        <dbReference type="Proteomes" id="UP001596122"/>
    </source>
</evidence>
<feature type="binding site" evidence="14">
    <location>
        <position position="845"/>
    </location>
    <ligand>
        <name>Mg(2+)</name>
        <dbReference type="ChEBI" id="CHEBI:18420"/>
        <label>4</label>
    </ligand>
</feature>
<feature type="binding site" evidence="14">
    <location>
        <position position="285"/>
    </location>
    <ligand>
        <name>Mn(2+)</name>
        <dbReference type="ChEBI" id="CHEBI:29035"/>
        <label>1</label>
    </ligand>
</feature>
<feature type="binding site" evidence="14">
    <location>
        <position position="242"/>
    </location>
    <ligand>
        <name>ATP</name>
        <dbReference type="ChEBI" id="CHEBI:30616"/>
        <label>1</label>
    </ligand>
</feature>
<dbReference type="PROSITE" id="PS51855">
    <property type="entry name" value="MGS"/>
    <property type="match status" value="1"/>
</dbReference>
<dbReference type="Gene3D" id="3.30.1490.20">
    <property type="entry name" value="ATP-grasp fold, A domain"/>
    <property type="match status" value="1"/>
</dbReference>
<evidence type="ECO:0000256" key="8">
    <source>
        <dbReference type="ARBA" id="ARBA00022741"/>
    </source>
</evidence>
<feature type="binding site" evidence="14">
    <location>
        <position position="845"/>
    </location>
    <ligand>
        <name>Mn(2+)</name>
        <dbReference type="ChEBI" id="CHEBI:29035"/>
        <label>4</label>
    </ligand>
</feature>
<evidence type="ECO:0000256" key="12">
    <source>
        <dbReference type="ARBA" id="ARBA00023211"/>
    </source>
</evidence>
<evidence type="ECO:0000256" key="5">
    <source>
        <dbReference type="ARBA" id="ARBA00022605"/>
    </source>
</evidence>
<feature type="binding site" evidence="14">
    <location>
        <position position="301"/>
    </location>
    <ligand>
        <name>Mg(2+)</name>
        <dbReference type="ChEBI" id="CHEBI:18420"/>
        <label>2</label>
    </ligand>
</feature>
<organism evidence="17 18">
    <name type="scientific">Aquipuribacter nitratireducens</name>
    <dbReference type="NCBI Taxonomy" id="650104"/>
    <lineage>
        <taxon>Bacteria</taxon>
        <taxon>Bacillati</taxon>
        <taxon>Actinomycetota</taxon>
        <taxon>Actinomycetes</taxon>
        <taxon>Micrococcales</taxon>
        <taxon>Intrasporangiaceae</taxon>
        <taxon>Aquipuribacter</taxon>
    </lineage>
</organism>
<keyword evidence="8 14" id="KW-0547">Nucleotide-binding</keyword>
<dbReference type="HAMAP" id="MF_01210_B">
    <property type="entry name" value="CPSase_L_chain_B"/>
    <property type="match status" value="1"/>
</dbReference>
<dbReference type="SUPFAM" id="SSF52440">
    <property type="entry name" value="PreATP-grasp domain"/>
    <property type="match status" value="2"/>
</dbReference>
<dbReference type="InterPro" id="IPR036914">
    <property type="entry name" value="MGS-like_dom_sf"/>
</dbReference>
<feature type="domain" description="ATP-grasp" evidence="15">
    <location>
        <begin position="679"/>
        <end position="874"/>
    </location>
</feature>
<dbReference type="InterPro" id="IPR005483">
    <property type="entry name" value="CPSase_dom"/>
</dbReference>
<accession>A0ABW0GT31</accession>
<feature type="binding site" evidence="14">
    <location>
        <position position="241"/>
    </location>
    <ligand>
        <name>ATP</name>
        <dbReference type="ChEBI" id="CHEBI:30616"/>
        <label>1</label>
    </ligand>
</feature>
<feature type="binding site" evidence="14">
    <location>
        <position position="301"/>
    </location>
    <ligand>
        <name>Mn(2+)</name>
        <dbReference type="ChEBI" id="CHEBI:29035"/>
        <label>2</label>
    </ligand>
</feature>
<dbReference type="Gene3D" id="3.40.50.1380">
    <property type="entry name" value="Methylglyoxal synthase-like domain"/>
    <property type="match status" value="1"/>
</dbReference>
<keyword evidence="5 14" id="KW-0028">Amino-acid biosynthesis</keyword>
<feature type="domain" description="MGS-like" evidence="16">
    <location>
        <begin position="955"/>
        <end position="1100"/>
    </location>
</feature>
<keyword evidence="9 14" id="KW-0067">ATP-binding</keyword>
<keyword evidence="12" id="KW-0464">Manganese</keyword>
<comment type="caution">
    <text evidence="14">Lacks conserved residue(s) required for the propagation of feature annotation.</text>
</comment>
<evidence type="ECO:0000256" key="2">
    <source>
        <dbReference type="ARBA" id="ARBA00009799"/>
    </source>
</evidence>
<proteinExistence type="inferred from homology"/>
<dbReference type="EMBL" id="JBHSLD010000026">
    <property type="protein sequence ID" value="MFC5382395.1"/>
    <property type="molecule type" value="Genomic_DNA"/>
</dbReference>
<gene>
    <name evidence="14 17" type="primary">carB</name>
    <name evidence="17" type="ORF">ACFPJ6_16640</name>
</gene>
<feature type="region of interest" description="Carboxyphosphate synthetic domain" evidence="14">
    <location>
        <begin position="1"/>
        <end position="402"/>
    </location>
</feature>
<feature type="binding site" evidence="14">
    <location>
        <position position="847"/>
    </location>
    <ligand>
        <name>Mg(2+)</name>
        <dbReference type="ChEBI" id="CHEBI:18420"/>
        <label>4</label>
    </ligand>
</feature>
<dbReference type="PROSITE" id="PS00867">
    <property type="entry name" value="CPSASE_2"/>
    <property type="match status" value="2"/>
</dbReference>
<reference evidence="18" key="1">
    <citation type="journal article" date="2019" name="Int. J. Syst. Evol. Microbiol.">
        <title>The Global Catalogue of Microorganisms (GCM) 10K type strain sequencing project: providing services to taxonomists for standard genome sequencing and annotation.</title>
        <authorList>
            <consortium name="The Broad Institute Genomics Platform"/>
            <consortium name="The Broad Institute Genome Sequencing Center for Infectious Disease"/>
            <person name="Wu L."/>
            <person name="Ma J."/>
        </authorList>
    </citation>
    <scope>NUCLEOTIDE SEQUENCE [LARGE SCALE GENOMIC DNA]</scope>
    <source>
        <strain evidence="18">CCUG 43114</strain>
    </source>
</reference>
<feature type="binding site" evidence="14">
    <location>
        <position position="175"/>
    </location>
    <ligand>
        <name>ATP</name>
        <dbReference type="ChEBI" id="CHEBI:30616"/>
        <label>1</label>
    </ligand>
</feature>
<dbReference type="RefSeq" id="WP_340271644.1">
    <property type="nucleotide sequence ID" value="NZ_JBBEOG010000013.1"/>
</dbReference>
<dbReference type="InterPro" id="IPR058047">
    <property type="entry name" value="CPSase_preATP-grasp"/>
</dbReference>
<feature type="binding site" evidence="14">
    <location>
        <position position="847"/>
    </location>
    <ligand>
        <name>Mn(2+)</name>
        <dbReference type="ChEBI" id="CHEBI:29035"/>
        <label>4</label>
    </ligand>
</feature>
<dbReference type="Pfam" id="PF02786">
    <property type="entry name" value="CPSase_L_D2"/>
    <property type="match status" value="2"/>
</dbReference>
<dbReference type="Proteomes" id="UP001596122">
    <property type="component" value="Unassembled WGS sequence"/>
</dbReference>
<dbReference type="Pfam" id="PF02787">
    <property type="entry name" value="CPSase_L_D3"/>
    <property type="match status" value="1"/>
</dbReference>
<keyword evidence="11 14" id="KW-0665">Pyrimidine biosynthesis</keyword>
<keyword evidence="7 14" id="KW-0677">Repeat</keyword>
<dbReference type="InterPro" id="IPR016185">
    <property type="entry name" value="PreATP-grasp_dom_sf"/>
</dbReference>
<feature type="binding site" evidence="14">
    <location>
        <position position="715"/>
    </location>
    <ligand>
        <name>ATP</name>
        <dbReference type="ChEBI" id="CHEBI:30616"/>
        <label>2</label>
    </ligand>
</feature>
<dbReference type="EC" id="6.3.5.5" evidence="14"/>
<dbReference type="InterPro" id="IPR013815">
    <property type="entry name" value="ATP_grasp_subdomain_1"/>
</dbReference>
<dbReference type="GO" id="GO:0004088">
    <property type="term" value="F:carbamoyl-phosphate synthase (glutamine-hydrolyzing) activity"/>
    <property type="evidence" value="ECO:0007669"/>
    <property type="project" value="UniProtKB-EC"/>
</dbReference>
<dbReference type="SUPFAM" id="SSF52335">
    <property type="entry name" value="Methylglyoxal synthase-like"/>
    <property type="match status" value="1"/>
</dbReference>
<dbReference type="InterPro" id="IPR006275">
    <property type="entry name" value="CPSase_lsu"/>
</dbReference>
<comment type="domain">
    <text evidence="14">The large subunit is composed of 2 ATP-grasp domains that are involved in binding the 2 ATP molecules needed for carbamoyl phosphate synthesis. The N-terminal ATP-grasp domain (referred to as the carboxyphosphate synthetic component) catalyzes the ATP-dependent phosphorylation of hydrogencarbonate to carboxyphosphate and the subsequent nucleophilic attack by ammonia to form a carbamate intermediate. The C-terminal ATP-grasp domain (referred to as the carbamoyl phosphate synthetic component) then catalyzes the phosphorylation of carbamate with the second ATP to form the end product carbamoyl phosphate. The reactive and unstable enzyme intermediates are sequentially channeled from one active site to the next through the interior of the protein over a distance of at least 96 A.</text>
</comment>
<comment type="catalytic activity">
    <reaction evidence="14">
        <text>hydrogencarbonate + L-glutamine + 2 ATP + H2O = carbamoyl phosphate + L-glutamate + 2 ADP + phosphate + 2 H(+)</text>
        <dbReference type="Rhea" id="RHEA:18633"/>
        <dbReference type="ChEBI" id="CHEBI:15377"/>
        <dbReference type="ChEBI" id="CHEBI:15378"/>
        <dbReference type="ChEBI" id="CHEBI:17544"/>
        <dbReference type="ChEBI" id="CHEBI:29985"/>
        <dbReference type="ChEBI" id="CHEBI:30616"/>
        <dbReference type="ChEBI" id="CHEBI:43474"/>
        <dbReference type="ChEBI" id="CHEBI:58228"/>
        <dbReference type="ChEBI" id="CHEBI:58359"/>
        <dbReference type="ChEBI" id="CHEBI:456216"/>
        <dbReference type="EC" id="6.3.5.5"/>
    </reaction>
</comment>
<dbReference type="CDD" id="cd01424">
    <property type="entry name" value="MGS_CPS_II"/>
    <property type="match status" value="1"/>
</dbReference>
<dbReference type="InterPro" id="IPR033937">
    <property type="entry name" value="MGS_CPS_CarB"/>
</dbReference>
<dbReference type="Gene3D" id="3.40.50.20">
    <property type="match status" value="2"/>
</dbReference>
<feature type="binding site" evidence="14">
    <location>
        <position position="285"/>
    </location>
    <ligand>
        <name>ATP</name>
        <dbReference type="ChEBI" id="CHEBI:30616"/>
        <label>1</label>
    </ligand>
</feature>
<evidence type="ECO:0000256" key="11">
    <source>
        <dbReference type="ARBA" id="ARBA00022975"/>
    </source>
</evidence>
<feature type="binding site" evidence="14">
    <location>
        <position position="765"/>
    </location>
    <ligand>
        <name>ATP</name>
        <dbReference type="ChEBI" id="CHEBI:30616"/>
        <label>2</label>
    </ligand>
</feature>
<dbReference type="SUPFAM" id="SSF56059">
    <property type="entry name" value="Glutathione synthetase ATP-binding domain-like"/>
    <property type="match status" value="2"/>
</dbReference>
<evidence type="ECO:0000256" key="6">
    <source>
        <dbReference type="ARBA" id="ARBA00022723"/>
    </source>
</evidence>
<comment type="function">
    <text evidence="14">Large subunit of the glutamine-dependent carbamoyl phosphate synthetase (CPSase). CPSase catalyzes the formation of carbamoyl phosphate from the ammonia moiety of glutamine, carbonate, and phosphate donated by ATP, constituting the first step of 2 biosynthetic pathways, one leading to arginine and/or urea and the other to pyrimidine nucleotides. The large subunit (synthetase) binds the substrates ammonia (free or transferred from glutamine from the small subunit), hydrogencarbonate and ATP and carries out an ATP-coupled ligase reaction, activating hydrogencarbonate by forming carboxy phosphate which reacts with ammonia to form carbamoyl phosphate.</text>
</comment>
<feature type="binding site" evidence="14">
    <location>
        <position position="833"/>
    </location>
    <ligand>
        <name>Mg(2+)</name>
        <dbReference type="ChEBI" id="CHEBI:18420"/>
        <label>3</label>
    </ligand>
</feature>
<feature type="binding site" evidence="14">
    <location>
        <position position="299"/>
    </location>
    <ligand>
        <name>Mg(2+)</name>
        <dbReference type="ChEBI" id="CHEBI:18420"/>
        <label>1</label>
    </ligand>
</feature>
<feature type="binding site" evidence="14">
    <location>
        <position position="299"/>
    </location>
    <ligand>
        <name>Mn(2+)</name>
        <dbReference type="ChEBI" id="CHEBI:29035"/>
        <label>1</label>
    </ligand>
</feature>
<feature type="binding site" evidence="14">
    <location>
        <position position="243"/>
    </location>
    <ligand>
        <name>ATP</name>
        <dbReference type="ChEBI" id="CHEBI:30616"/>
        <label>1</label>
    </ligand>
</feature>
<evidence type="ECO:0000256" key="10">
    <source>
        <dbReference type="ARBA" id="ARBA00022842"/>
    </source>
</evidence>
<feature type="binding site" evidence="14">
    <location>
        <position position="791"/>
    </location>
    <ligand>
        <name>ATP</name>
        <dbReference type="ChEBI" id="CHEBI:30616"/>
        <label>2</label>
    </ligand>
</feature>
<feature type="binding site" evidence="14">
    <location>
        <position position="299"/>
    </location>
    <ligand>
        <name>ATP</name>
        <dbReference type="ChEBI" id="CHEBI:30616"/>
        <label>1</label>
    </ligand>
</feature>
<evidence type="ECO:0000259" key="15">
    <source>
        <dbReference type="PROSITE" id="PS50975"/>
    </source>
</evidence>
<dbReference type="InterPro" id="IPR011761">
    <property type="entry name" value="ATP-grasp"/>
</dbReference>